<keyword evidence="1" id="KW-0812">Transmembrane</keyword>
<gene>
    <name evidence="2" type="primary">cai</name>
    <name evidence="2" type="ORF">PWN146_05383</name>
</gene>
<protein>
    <submittedName>
        <fullName evidence="2">Colicin-A immunity protein</fullName>
    </submittedName>
</protein>
<accession>A0A1C3HNJ3</accession>
<feature type="transmembrane region" description="Helical" evidence="1">
    <location>
        <begin position="71"/>
        <end position="88"/>
    </location>
</feature>
<dbReference type="GO" id="GO:0015643">
    <property type="term" value="F:toxic substance binding"/>
    <property type="evidence" value="ECO:0007669"/>
    <property type="project" value="InterPro"/>
</dbReference>
<name>A0A1C3HNJ3_SERMA</name>
<keyword evidence="1" id="KW-1133">Transmembrane helix</keyword>
<proteinExistence type="predicted"/>
<dbReference type="InterPro" id="IPR005557">
    <property type="entry name" value="Colicin_im"/>
</dbReference>
<feature type="transmembrane region" description="Helical" evidence="1">
    <location>
        <begin position="100"/>
        <end position="122"/>
    </location>
</feature>
<organism evidence="2">
    <name type="scientific">Serratia marcescens</name>
    <dbReference type="NCBI Taxonomy" id="615"/>
    <lineage>
        <taxon>Bacteria</taxon>
        <taxon>Pseudomonadati</taxon>
        <taxon>Pseudomonadota</taxon>
        <taxon>Gammaproteobacteria</taxon>
        <taxon>Enterobacterales</taxon>
        <taxon>Yersiniaceae</taxon>
        <taxon>Serratia</taxon>
    </lineage>
</organism>
<dbReference type="AlphaFoldDB" id="A0A1C3HNJ3"/>
<dbReference type="GO" id="GO:0030153">
    <property type="term" value="P:bacteriocin immunity"/>
    <property type="evidence" value="ECO:0007669"/>
    <property type="project" value="InterPro"/>
</dbReference>
<feature type="transmembrane region" description="Helical" evidence="1">
    <location>
        <begin position="18"/>
        <end position="37"/>
    </location>
</feature>
<keyword evidence="1" id="KW-0472">Membrane</keyword>
<feature type="transmembrane region" description="Helical" evidence="1">
    <location>
        <begin position="142"/>
        <end position="165"/>
    </location>
</feature>
<evidence type="ECO:0000256" key="1">
    <source>
        <dbReference type="SAM" id="Phobius"/>
    </source>
</evidence>
<dbReference type="Pfam" id="PF03857">
    <property type="entry name" value="Colicin_im"/>
    <property type="match status" value="1"/>
</dbReference>
<reference evidence="2" key="1">
    <citation type="submission" date="2016-05" db="EMBL/GenBank/DDBJ databases">
        <authorList>
            <person name="Lavstsen T."/>
            <person name="Jespersen J.S."/>
        </authorList>
    </citation>
    <scope>NUCLEOTIDE SEQUENCE</scope>
    <source>
        <strain evidence="2">PWN146_assembly</strain>
    </source>
</reference>
<evidence type="ECO:0000313" key="2">
    <source>
        <dbReference type="EMBL" id="SAY46614.1"/>
    </source>
</evidence>
<sequence length="182" mass="20852">MNMYHEIEEGNNIAKKMLCLLLVALVPLLLIAAVYYINPKSNFLQGVSEYTTFLPAIVSSNNPLFSKVMDVYLKTSPMFSLVFFFSFYKRLKLKSNQSVSKLLVTFICFTVFYVCLIYGFLFTNIELTNSVRTLKAMSTNDITLLLFYITLYAGIYVFGCLYLWFGIGTVQAFKARQRTTSL</sequence>
<dbReference type="EMBL" id="LT575492">
    <property type="protein sequence ID" value="SAY46614.1"/>
    <property type="molecule type" value="Genomic_DNA"/>
</dbReference>